<dbReference type="EMBL" id="JACGCI010000053">
    <property type="protein sequence ID" value="KAF6750980.1"/>
    <property type="molecule type" value="Genomic_DNA"/>
</dbReference>
<evidence type="ECO:0000313" key="2">
    <source>
        <dbReference type="EMBL" id="KAF6750980.1"/>
    </source>
</evidence>
<name>A0A8H6M1J1_9AGAR</name>
<evidence type="ECO:0000313" key="3">
    <source>
        <dbReference type="Proteomes" id="UP000521943"/>
    </source>
</evidence>
<dbReference type="AlphaFoldDB" id="A0A8H6M1J1"/>
<organism evidence="2 3">
    <name type="scientific">Ephemerocybe angulata</name>
    <dbReference type="NCBI Taxonomy" id="980116"/>
    <lineage>
        <taxon>Eukaryota</taxon>
        <taxon>Fungi</taxon>
        <taxon>Dikarya</taxon>
        <taxon>Basidiomycota</taxon>
        <taxon>Agaricomycotina</taxon>
        <taxon>Agaricomycetes</taxon>
        <taxon>Agaricomycetidae</taxon>
        <taxon>Agaricales</taxon>
        <taxon>Agaricineae</taxon>
        <taxon>Psathyrellaceae</taxon>
        <taxon>Ephemerocybe</taxon>
    </lineage>
</organism>
<feature type="compositionally biased region" description="Polar residues" evidence="1">
    <location>
        <begin position="73"/>
        <end position="88"/>
    </location>
</feature>
<gene>
    <name evidence="2" type="ORF">DFP72DRAFT_1071838</name>
</gene>
<dbReference type="OrthoDB" id="3071565at2759"/>
<reference evidence="2 3" key="1">
    <citation type="submission" date="2020-07" db="EMBL/GenBank/DDBJ databases">
        <title>Comparative genomics of pyrophilous fungi reveals a link between fire events and developmental genes.</title>
        <authorList>
            <consortium name="DOE Joint Genome Institute"/>
            <person name="Steindorff A.S."/>
            <person name="Carver A."/>
            <person name="Calhoun S."/>
            <person name="Stillman K."/>
            <person name="Liu H."/>
            <person name="Lipzen A."/>
            <person name="Pangilinan J."/>
            <person name="Labutti K."/>
            <person name="Bruns T.D."/>
            <person name="Grigoriev I.V."/>
        </authorList>
    </citation>
    <scope>NUCLEOTIDE SEQUENCE [LARGE SCALE GENOMIC DNA]</scope>
    <source>
        <strain evidence="2 3">CBS 144469</strain>
    </source>
</reference>
<feature type="region of interest" description="Disordered" evidence="1">
    <location>
        <begin position="1"/>
        <end position="278"/>
    </location>
</feature>
<feature type="compositionally biased region" description="Polar residues" evidence="1">
    <location>
        <begin position="40"/>
        <end position="63"/>
    </location>
</feature>
<proteinExistence type="predicted"/>
<accession>A0A8H6M1J1</accession>
<feature type="compositionally biased region" description="Basic and acidic residues" evidence="1">
    <location>
        <begin position="228"/>
        <end position="251"/>
    </location>
</feature>
<sequence length="278" mass="28858">MSSPSPKPSRWSRHPPEGSTTPPDGANGATAAPAGKDTSDTASIKSNKSTRSFASLASSLTRSNSKKKLKQSALDTTPQGLLSVNPATSALMVPSPIAESPNREASETEPAPPGPSKLESSEGSEMEPVDVESPSSLTGYVPPPLLDSSAGNPGAFTDDPDSLPQPTIVQDPYASHSQVNLAAANPATPPPETPERSTRGLEEEGESNRGTFFGEPVVESIASQSRSLSRDRRAPSETDRDVFSAAVEEHAAIVSPPEEPKDREMAGYGFGTGQAPAS</sequence>
<keyword evidence="3" id="KW-1185">Reference proteome</keyword>
<dbReference type="Proteomes" id="UP000521943">
    <property type="component" value="Unassembled WGS sequence"/>
</dbReference>
<comment type="caution">
    <text evidence="2">The sequence shown here is derived from an EMBL/GenBank/DDBJ whole genome shotgun (WGS) entry which is preliminary data.</text>
</comment>
<evidence type="ECO:0000256" key="1">
    <source>
        <dbReference type="SAM" id="MobiDB-lite"/>
    </source>
</evidence>
<protein>
    <submittedName>
        <fullName evidence="2">Uncharacterized protein</fullName>
    </submittedName>
</protein>
<feature type="compositionally biased region" description="Basic and acidic residues" evidence="1">
    <location>
        <begin position="193"/>
        <end position="202"/>
    </location>
</feature>